<dbReference type="Proteomes" id="UP001239111">
    <property type="component" value="Chromosome 3"/>
</dbReference>
<protein>
    <submittedName>
        <fullName evidence="1">Uncharacterized protein</fullName>
    </submittedName>
</protein>
<organism evidence="1 2">
    <name type="scientific">Eretmocerus hayati</name>
    <dbReference type="NCBI Taxonomy" id="131215"/>
    <lineage>
        <taxon>Eukaryota</taxon>
        <taxon>Metazoa</taxon>
        <taxon>Ecdysozoa</taxon>
        <taxon>Arthropoda</taxon>
        <taxon>Hexapoda</taxon>
        <taxon>Insecta</taxon>
        <taxon>Pterygota</taxon>
        <taxon>Neoptera</taxon>
        <taxon>Endopterygota</taxon>
        <taxon>Hymenoptera</taxon>
        <taxon>Apocrita</taxon>
        <taxon>Proctotrupomorpha</taxon>
        <taxon>Chalcidoidea</taxon>
        <taxon>Aphelinidae</taxon>
        <taxon>Aphelininae</taxon>
        <taxon>Eretmocerus</taxon>
    </lineage>
</organism>
<evidence type="ECO:0000313" key="2">
    <source>
        <dbReference type="Proteomes" id="UP001239111"/>
    </source>
</evidence>
<comment type="caution">
    <text evidence="1">The sequence shown here is derived from an EMBL/GenBank/DDBJ whole genome shotgun (WGS) entry which is preliminary data.</text>
</comment>
<sequence>MEEESYTLSLSRRSSHLQAPINPPLDLSPEKNYFLGLVSLLTNNSIPNIDTDHNKLYVEDKIIVLPTGSYEISEIESYLLNQIPEGTTFSLKPNYNSLRSEITCSQKVDFRPPDSIAPILGFAQRTLEPGKIHISDQIVNILKVSAIRVECNITCGAFLNGQRVHTVHEFGIKVPPGFKINETPGIKKNTALHKDLDIGPNGYKTQIKEDTKMTVSGCNHRKS</sequence>
<gene>
    <name evidence="1" type="ORF">QAD02_004533</name>
</gene>
<accession>A0ACC2NRN6</accession>
<keyword evidence="2" id="KW-1185">Reference proteome</keyword>
<evidence type="ECO:0000313" key="1">
    <source>
        <dbReference type="EMBL" id="KAJ8673271.1"/>
    </source>
</evidence>
<dbReference type="EMBL" id="CM056743">
    <property type="protein sequence ID" value="KAJ8673271.1"/>
    <property type="molecule type" value="Genomic_DNA"/>
</dbReference>
<proteinExistence type="predicted"/>
<reference evidence="1" key="1">
    <citation type="submission" date="2023-04" db="EMBL/GenBank/DDBJ databases">
        <title>A chromosome-level genome assembly of the parasitoid wasp Eretmocerus hayati.</title>
        <authorList>
            <person name="Zhong Y."/>
            <person name="Liu S."/>
            <person name="Liu Y."/>
        </authorList>
    </citation>
    <scope>NUCLEOTIDE SEQUENCE</scope>
    <source>
        <strain evidence="1">ZJU_SS_LIU_2023</strain>
    </source>
</reference>
<name>A0ACC2NRN6_9HYME</name>